<dbReference type="Proteomes" id="UP000199226">
    <property type="component" value="Unassembled WGS sequence"/>
</dbReference>
<dbReference type="EMBL" id="FNHH01000007">
    <property type="protein sequence ID" value="SDM16590.1"/>
    <property type="molecule type" value="Genomic_DNA"/>
</dbReference>
<dbReference type="Gene3D" id="2.120.10.60">
    <property type="entry name" value="Tricorn protease N-terminal domain"/>
    <property type="match status" value="1"/>
</dbReference>
<dbReference type="SUPFAM" id="SSF52096">
    <property type="entry name" value="ClpP/crotonase"/>
    <property type="match status" value="1"/>
</dbReference>
<keyword evidence="4 7" id="KW-0645">Protease</keyword>
<feature type="domain" description="PDZ" evidence="9">
    <location>
        <begin position="750"/>
        <end position="841"/>
    </location>
</feature>
<dbReference type="InterPro" id="IPR029045">
    <property type="entry name" value="ClpP/crotonase-like_dom_sf"/>
</dbReference>
<dbReference type="STRING" id="990371.SAMN05421813_10732"/>
<dbReference type="InterPro" id="IPR001478">
    <property type="entry name" value="PDZ"/>
</dbReference>
<keyword evidence="6 7" id="KW-0720">Serine protease</keyword>
<reference evidence="11" key="1">
    <citation type="submission" date="2016-10" db="EMBL/GenBank/DDBJ databases">
        <authorList>
            <person name="Varghese N."/>
            <person name="Submissions S."/>
        </authorList>
    </citation>
    <scope>NUCLEOTIDE SEQUENCE [LARGE SCALE GENOMIC DNA]</scope>
    <source>
        <strain evidence="11">DSM 24536</strain>
    </source>
</reference>
<organism evidence="10 11">
    <name type="scientific">Daejeonella rubra</name>
    <dbReference type="NCBI Taxonomy" id="990371"/>
    <lineage>
        <taxon>Bacteria</taxon>
        <taxon>Pseudomonadati</taxon>
        <taxon>Bacteroidota</taxon>
        <taxon>Sphingobacteriia</taxon>
        <taxon>Sphingobacteriales</taxon>
        <taxon>Sphingobacteriaceae</taxon>
        <taxon>Daejeonella</taxon>
    </lineage>
</organism>
<dbReference type="EC" id="3.4.21.-" evidence="7"/>
<dbReference type="GO" id="GO:0005737">
    <property type="term" value="C:cytoplasm"/>
    <property type="evidence" value="ECO:0007669"/>
    <property type="project" value="UniProtKB-SubCell"/>
</dbReference>
<dbReference type="Gene3D" id="3.90.226.10">
    <property type="entry name" value="2-enoyl-CoA Hydratase, Chain A, domain 1"/>
    <property type="match status" value="1"/>
</dbReference>
<dbReference type="InterPro" id="IPR036034">
    <property type="entry name" value="PDZ_sf"/>
</dbReference>
<dbReference type="SUPFAM" id="SSF50156">
    <property type="entry name" value="PDZ domain-like"/>
    <property type="match status" value="1"/>
</dbReference>
<dbReference type="GO" id="GO:0008236">
    <property type="term" value="F:serine-type peptidase activity"/>
    <property type="evidence" value="ECO:0007669"/>
    <property type="project" value="UniProtKB-UniRule"/>
</dbReference>
<dbReference type="Pfam" id="PF14685">
    <property type="entry name" value="PDZ_Tricorn"/>
    <property type="match status" value="1"/>
</dbReference>
<evidence type="ECO:0000313" key="10">
    <source>
        <dbReference type="EMBL" id="SDM16590.1"/>
    </source>
</evidence>
<accession>A0A1G9R0E3</accession>
<dbReference type="PIRSF" id="PIRSF036421">
    <property type="entry name" value="Tricorn_protease"/>
    <property type="match status" value="1"/>
</dbReference>
<feature type="active site" description="Charge relay system" evidence="8">
    <location>
        <position position="742"/>
    </location>
</feature>
<dbReference type="InterPro" id="IPR028204">
    <property type="entry name" value="Tricorn_C1"/>
</dbReference>
<feature type="active site" description="Charge relay system" evidence="8">
    <location>
        <position position="1025"/>
    </location>
</feature>
<evidence type="ECO:0000256" key="1">
    <source>
        <dbReference type="ARBA" id="ARBA00004496"/>
    </source>
</evidence>
<comment type="function">
    <text evidence="7">Degrades oligopeptides.</text>
</comment>
<dbReference type="PANTHER" id="PTHR43253:SF1">
    <property type="entry name" value="TRICORN PROTEASE HOMOLOG 2-RELATED"/>
    <property type="match status" value="1"/>
</dbReference>
<name>A0A1G9R0E3_9SPHI</name>
<dbReference type="AlphaFoldDB" id="A0A1G9R0E3"/>
<evidence type="ECO:0000256" key="2">
    <source>
        <dbReference type="ARBA" id="ARBA00008524"/>
    </source>
</evidence>
<keyword evidence="11" id="KW-1185">Reference proteome</keyword>
<evidence type="ECO:0000256" key="7">
    <source>
        <dbReference type="PIRNR" id="PIRNR036421"/>
    </source>
</evidence>
<gene>
    <name evidence="10" type="ORF">SAMN05421813_10732</name>
</gene>
<dbReference type="Gene3D" id="2.120.10.30">
    <property type="entry name" value="TolB, C-terminal domain"/>
    <property type="match status" value="2"/>
</dbReference>
<dbReference type="InterPro" id="IPR011042">
    <property type="entry name" value="6-blade_b-propeller_TolB-like"/>
</dbReference>
<dbReference type="CDD" id="cd07562">
    <property type="entry name" value="Peptidase_S41_TRI"/>
    <property type="match status" value="1"/>
</dbReference>
<evidence type="ECO:0000259" key="9">
    <source>
        <dbReference type="PROSITE" id="PS50106"/>
    </source>
</evidence>
<dbReference type="OrthoDB" id="9815657at2"/>
<dbReference type="InterPro" id="IPR005151">
    <property type="entry name" value="Tail-specific_protease"/>
</dbReference>
<dbReference type="InterPro" id="IPR012393">
    <property type="entry name" value="Tricorn_protease"/>
</dbReference>
<dbReference type="RefSeq" id="WP_090702880.1">
    <property type="nucleotide sequence ID" value="NZ_FNHH01000007.1"/>
</dbReference>
<dbReference type="PANTHER" id="PTHR43253">
    <property type="entry name" value="TRICORN PROTEASE HOMOLOG 2-RELATED"/>
    <property type="match status" value="1"/>
</dbReference>
<evidence type="ECO:0000256" key="4">
    <source>
        <dbReference type="ARBA" id="ARBA00022670"/>
    </source>
</evidence>
<dbReference type="GO" id="GO:0006508">
    <property type="term" value="P:proteolysis"/>
    <property type="evidence" value="ECO:0007669"/>
    <property type="project" value="UniProtKB-UniRule"/>
</dbReference>
<keyword evidence="5 7" id="KW-0378">Hydrolase</keyword>
<evidence type="ECO:0000256" key="6">
    <source>
        <dbReference type="ARBA" id="ARBA00022825"/>
    </source>
</evidence>
<proteinExistence type="inferred from homology"/>
<dbReference type="InterPro" id="IPR011659">
    <property type="entry name" value="WD40"/>
</dbReference>
<dbReference type="SUPFAM" id="SSF69304">
    <property type="entry name" value="Tricorn protease N-terminal domain"/>
    <property type="match status" value="1"/>
</dbReference>
<dbReference type="Pfam" id="PF07676">
    <property type="entry name" value="PD40"/>
    <property type="match status" value="4"/>
</dbReference>
<evidence type="ECO:0000256" key="3">
    <source>
        <dbReference type="ARBA" id="ARBA00022490"/>
    </source>
</evidence>
<dbReference type="SUPFAM" id="SSF82171">
    <property type="entry name" value="DPP6 N-terminal domain-like"/>
    <property type="match status" value="1"/>
</dbReference>
<evidence type="ECO:0000313" key="11">
    <source>
        <dbReference type="Proteomes" id="UP000199226"/>
    </source>
</evidence>
<keyword evidence="3 7" id="KW-0963">Cytoplasm</keyword>
<evidence type="ECO:0000256" key="5">
    <source>
        <dbReference type="ARBA" id="ARBA00022801"/>
    </source>
</evidence>
<comment type="similarity">
    <text evidence="2 7">Belongs to the peptidase S41B family.</text>
</comment>
<comment type="subcellular location">
    <subcellularLocation>
        <location evidence="1 7">Cytoplasm</location>
    </subcellularLocation>
</comment>
<evidence type="ECO:0000256" key="8">
    <source>
        <dbReference type="PIRSR" id="PIRSR036421-1"/>
    </source>
</evidence>
<protein>
    <recommendedName>
        <fullName evidence="7">Tricorn protease homolog</fullName>
        <ecNumber evidence="7">3.4.21.-</ecNumber>
    </recommendedName>
</protein>
<sequence length="1067" mass="119107">MKKHFLLSGLAWIIVLVAYGQKNLLLRHPSINGNGSLIAFSYQGDIWTVPVTGGSPVRLTIHEAYESNPIFSPDSKSIAFSGSRYGNNDIYTIPVDGGTSKRLTYHSAPDNIASWTNDGSIIFTTSREFRQIERDSEMYSIPLTGGTEQRITDILGFEPVTSPNGRFIAFTRGGSNPVAREDYRGSSDREIWIMDTKTKSYNKLPLFSTNDIMPQWSSDNMLYFLSSNSGTYNLYRINIDGNGKASGKPEQITNYKDEAIRHYAISKDASSIVFEKDMNLYLLKNNKGPAEKIDIRMNTDERLDASESKILTSGATEYSLAPNAKLFAYTIRGEVFIKETDKEKNRSVNISNHAYRDMNPVWLNDSSLVFTSDRTAGNFNLFMAVSIDKNETNLFRTLKTEIIQITSNSEDETSPVVSYDGKKIAFIRGRGKLIVADISGNGQLKNEKILSDSWAAPSGIAWSPDNRWLAYSQSDLYANNEIYVQAADNSSRPVNVTMHPRTERSPVWSPDGSKLGFLSSRNNLSSDVWFVWLKKEDWEKVNEDWQDAPAAVPATAGKSVKAGIKPVQIDFEGISERTVQVTSFPGDEGDLAISKDGQTFFYTATTSTARGRDLYSIKWDGKELKELSKGGSNPSSLSIDNEGKSVYFFRQGGSLARIDAKTSVQESLPYSARLKIDYPTEKEQVFEEAWRAIRDDFYDPKMHGYDWNALHDKYKKRAVSASTSADFRDMFNLMLGELNSSHMGFNPADRTETQRETTGLLGAELIPSSEGMKVVRVIPDAPASRTGSRLIQGDMITSVNGEALKKDENFYSYLTGTVNEKVLLQVKGSNGISREVVIRPVASESKALYDEWVDERRKLVDKYSNGRLGYIHIQAMNMESFEDTEREFTAAGYGKDGLIVDVRYNGGGSTTDYLMTVLNYKQHSYAVPRGATEDLEKDKLKFRDYYPVGERLVFAAWMKPSITICNENSYSNAEIFSHAFKQLGIGKLVGTPTNGSVISTGAKTLIDGSTVRIPRRGWYVKATNENQELGPAVPDIIIDNSIDYKAKGVDEQLKAAADELMKQLPKK</sequence>
<dbReference type="PROSITE" id="PS50106">
    <property type="entry name" value="PDZ"/>
    <property type="match status" value="1"/>
</dbReference>
<feature type="active site" description="Nucleophile" evidence="8">
    <location>
        <position position="971"/>
    </location>
</feature>
<dbReference type="Gene3D" id="2.30.42.10">
    <property type="match status" value="1"/>
</dbReference>
<dbReference type="Gene3D" id="3.30.750.44">
    <property type="match status" value="1"/>
</dbReference>
<dbReference type="Pfam" id="PF26549">
    <property type="entry name" value="Tricorn_N"/>
    <property type="match status" value="1"/>
</dbReference>
<dbReference type="InterPro" id="IPR029414">
    <property type="entry name" value="Tricorn_PDZ"/>
</dbReference>
<dbReference type="SMART" id="SM00228">
    <property type="entry name" value="PDZ"/>
    <property type="match status" value="1"/>
</dbReference>
<dbReference type="Pfam" id="PF14684">
    <property type="entry name" value="Tricorn_C1"/>
    <property type="match status" value="1"/>
</dbReference>
<dbReference type="Pfam" id="PF03572">
    <property type="entry name" value="Peptidase_S41"/>
    <property type="match status" value="1"/>
</dbReference>
<dbReference type="SMART" id="SM00245">
    <property type="entry name" value="TSPc"/>
    <property type="match status" value="1"/>
</dbReference>